<gene>
    <name evidence="1" type="ORF">ACPOL_2614</name>
</gene>
<dbReference type="AlphaFoldDB" id="A0A2Z5FYZ3"/>
<organism evidence="1 2">
    <name type="scientific">Acidisarcina polymorpha</name>
    <dbReference type="NCBI Taxonomy" id="2211140"/>
    <lineage>
        <taxon>Bacteria</taxon>
        <taxon>Pseudomonadati</taxon>
        <taxon>Acidobacteriota</taxon>
        <taxon>Terriglobia</taxon>
        <taxon>Terriglobales</taxon>
        <taxon>Acidobacteriaceae</taxon>
        <taxon>Acidisarcina</taxon>
    </lineage>
</organism>
<protein>
    <submittedName>
        <fullName evidence="1">Uncharacterized protein</fullName>
    </submittedName>
</protein>
<proteinExistence type="predicted"/>
<evidence type="ECO:0000313" key="2">
    <source>
        <dbReference type="Proteomes" id="UP000253606"/>
    </source>
</evidence>
<dbReference type="Proteomes" id="UP000253606">
    <property type="component" value="Chromosome"/>
</dbReference>
<name>A0A2Z5FYZ3_9BACT</name>
<reference evidence="1 2" key="1">
    <citation type="journal article" date="2018" name="Front. Microbiol.">
        <title>Hydrolytic Capabilities as a Key to Environmental Success: Chitinolytic and Cellulolytic Acidobacteria From Acidic Sub-arctic Soils and Boreal Peatlands.</title>
        <authorList>
            <person name="Belova S.E."/>
            <person name="Ravin N.V."/>
            <person name="Pankratov T.A."/>
            <person name="Rakitin A.L."/>
            <person name="Ivanova A.A."/>
            <person name="Beletsky A.V."/>
            <person name="Mardanov A.V."/>
            <person name="Sinninghe Damste J.S."/>
            <person name="Dedysh S.N."/>
        </authorList>
    </citation>
    <scope>NUCLEOTIDE SEQUENCE [LARGE SCALE GENOMIC DNA]</scope>
    <source>
        <strain evidence="1 2">SBC82</strain>
    </source>
</reference>
<dbReference type="EMBL" id="CP030840">
    <property type="protein sequence ID" value="AXC11930.1"/>
    <property type="molecule type" value="Genomic_DNA"/>
</dbReference>
<sequence>MKHASMHMRGCLVGFSFWIALLLIATSNPLLQASAISRPAD</sequence>
<evidence type="ECO:0000313" key="1">
    <source>
        <dbReference type="EMBL" id="AXC11930.1"/>
    </source>
</evidence>
<accession>A0A2Z5FYZ3</accession>
<keyword evidence="2" id="KW-1185">Reference proteome</keyword>
<dbReference type="KEGG" id="abas:ACPOL_2614"/>